<feature type="transmembrane region" description="Helical" evidence="2">
    <location>
        <begin position="34"/>
        <end position="53"/>
    </location>
</feature>
<keyword evidence="2" id="KW-0472">Membrane</keyword>
<dbReference type="PRINTS" id="PR00081">
    <property type="entry name" value="GDHRDH"/>
</dbReference>
<sequence length="357" mass="40813">MRFINYIKTYSTIFITDLTTSIALFYLWNKGYKYLASTISLCGFGATYLYCCFKSRDKIFSNHAIIVTGCDSGLGYSLALHCRKLGAVVIASVLQIDGPGAKQLENENVLVYPLDVTKIKSVENFVNSVRTILTQNNLVLRCLINNAAIMIFGEFEWQTDEQLRNQVEVNLLGTMRITQELMPMIRAHFTRIIVISSHCNIQPIPGVAAYSGTKAALNAWATAIRMELKKYGIKVVCLIPGSFVNESNILTRQVEHFEVMRRSMSEEAKTFYGDYFARYSQYFTSVGQDTSLRKLQDSGVYETFEGALLDKYPSPVYKNESWRYFIYHTLFMISPICLRDRLVQKFVQGPLWTRKEC</sequence>
<evidence type="ECO:0000256" key="2">
    <source>
        <dbReference type="SAM" id="Phobius"/>
    </source>
</evidence>
<evidence type="ECO:0000313" key="3">
    <source>
        <dbReference type="EnsemblMetazoa" id="XP_016767782"/>
    </source>
</evidence>
<dbReference type="InterPro" id="IPR002347">
    <property type="entry name" value="SDR_fam"/>
</dbReference>
<dbReference type="Pfam" id="PF00106">
    <property type="entry name" value="adh_short"/>
    <property type="match status" value="1"/>
</dbReference>
<feature type="transmembrane region" description="Helical" evidence="2">
    <location>
        <begin position="7"/>
        <end position="28"/>
    </location>
</feature>
<dbReference type="InterPro" id="IPR036291">
    <property type="entry name" value="NAD(P)-bd_dom_sf"/>
</dbReference>
<evidence type="ECO:0000313" key="5">
    <source>
        <dbReference type="RefSeq" id="XP_016767782.1"/>
    </source>
</evidence>
<keyword evidence="2" id="KW-1133">Transmembrane helix</keyword>
<name>A0A7M7IKD4_APIME</name>
<keyword evidence="4" id="KW-1185">Reference proteome</keyword>
<dbReference type="SMR" id="A0A7M7IKD4"/>
<dbReference type="GO" id="GO:0016491">
    <property type="term" value="F:oxidoreductase activity"/>
    <property type="evidence" value="ECO:0007669"/>
    <property type="project" value="UniProtKB-KW"/>
</dbReference>
<dbReference type="PANTHER" id="PTHR43313:SF36">
    <property type="entry name" value="D-BETA-HYDROXYBUTYRATE DEHYDROGENASE, MITOCHONDRIAL"/>
    <property type="match status" value="1"/>
</dbReference>
<keyword evidence="1" id="KW-0560">Oxidoreductase</keyword>
<reference evidence="5" key="2">
    <citation type="submission" date="2025-04" db="UniProtKB">
        <authorList>
            <consortium name="RefSeq"/>
        </authorList>
    </citation>
    <scope>IDENTIFICATION</scope>
    <source>
        <strain evidence="5">DH4</strain>
        <tissue evidence="5">Whole body</tissue>
    </source>
</reference>
<keyword evidence="2" id="KW-0812">Transmembrane</keyword>
<dbReference type="InterPro" id="IPR020904">
    <property type="entry name" value="Sc_DH/Rdtase_CS"/>
</dbReference>
<dbReference type="PANTHER" id="PTHR43313">
    <property type="entry name" value="SHORT-CHAIN DEHYDROGENASE/REDUCTASE FAMILY 9C"/>
    <property type="match status" value="1"/>
</dbReference>
<accession>A0A8B7KL37</accession>
<dbReference type="EnsemblMetazoa" id="XM_016912293">
    <property type="protein sequence ID" value="XP_016767782"/>
    <property type="gene ID" value="LOC724348"/>
</dbReference>
<dbReference type="PROSITE" id="PS00061">
    <property type="entry name" value="ADH_SHORT"/>
    <property type="match status" value="1"/>
</dbReference>
<dbReference type="AlphaFoldDB" id="A0A7M7IKD4"/>
<dbReference type="SUPFAM" id="SSF51735">
    <property type="entry name" value="NAD(P)-binding Rossmann-fold domains"/>
    <property type="match status" value="1"/>
</dbReference>
<reference evidence="3" key="1">
    <citation type="submission" date="2021-01" db="UniProtKB">
        <authorList>
            <consortium name="EnsemblMetazoa"/>
        </authorList>
    </citation>
    <scope>IDENTIFICATION</scope>
    <source>
        <strain evidence="3">DH4</strain>
    </source>
</reference>
<dbReference type="Gene3D" id="3.40.50.720">
    <property type="entry name" value="NAD(P)-binding Rossmann-like Domain"/>
    <property type="match status" value="1"/>
</dbReference>
<gene>
    <name evidence="3" type="primary">724348</name>
    <name evidence="5" type="synonym">LOC724348</name>
</gene>
<dbReference type="OrthoDB" id="294295at2759"/>
<accession>A0A7M7IKD4</accession>
<dbReference type="GO" id="GO:0008202">
    <property type="term" value="P:steroid metabolic process"/>
    <property type="evidence" value="ECO:0007669"/>
    <property type="project" value="TreeGrafter"/>
</dbReference>
<dbReference type="OMA" id="SCCHNLK"/>
<protein>
    <submittedName>
        <fullName evidence="5">Estradiol 17-beta-dehydrogenase 2</fullName>
    </submittedName>
</protein>
<organism evidence="3">
    <name type="scientific">Apis mellifera</name>
    <name type="common">Honeybee</name>
    <dbReference type="NCBI Taxonomy" id="7460"/>
    <lineage>
        <taxon>Eukaryota</taxon>
        <taxon>Metazoa</taxon>
        <taxon>Ecdysozoa</taxon>
        <taxon>Arthropoda</taxon>
        <taxon>Hexapoda</taxon>
        <taxon>Insecta</taxon>
        <taxon>Pterygota</taxon>
        <taxon>Neoptera</taxon>
        <taxon>Endopterygota</taxon>
        <taxon>Hymenoptera</taxon>
        <taxon>Apocrita</taxon>
        <taxon>Aculeata</taxon>
        <taxon>Apoidea</taxon>
        <taxon>Anthophila</taxon>
        <taxon>Apidae</taxon>
        <taxon>Apis</taxon>
    </lineage>
</organism>
<evidence type="ECO:0000256" key="1">
    <source>
        <dbReference type="ARBA" id="ARBA00023002"/>
    </source>
</evidence>
<dbReference type="RefSeq" id="XP_016767782.1">
    <property type="nucleotide sequence ID" value="XM_016912293.2"/>
</dbReference>
<evidence type="ECO:0000313" key="4">
    <source>
        <dbReference type="Proteomes" id="UP000005203"/>
    </source>
</evidence>
<proteinExistence type="predicted"/>
<dbReference type="Proteomes" id="UP000005203">
    <property type="component" value="Linkage group LG5"/>
</dbReference>
<dbReference type="KEGG" id="ame:724348"/>